<keyword evidence="8" id="KW-0902">Two-component regulatory system</keyword>
<sequence length="255" mass="26879">MGWTFGIIGASWLSGRLLRGRRAMLVARADTAEQRAAAEADRAALLVSEERLRIARELHDILSHTVSVIAVQATVGEHLANSDPEAAGRSLGVIGATSRDALDELRRLLAVLRDEDGEPDEDNADPVHGLADVEPLVRRFQDAGLSVRVTIEGEPRALSSAAEACGYRIVQEALTNVLKHAGASAADVVLAYRPDALVVAVSDDGDGTVVPPARAGHGITGMRERAALFGGGFSAAPRPGGGFQVRAELPHPERI</sequence>
<dbReference type="GO" id="GO:0005524">
    <property type="term" value="F:ATP binding"/>
    <property type="evidence" value="ECO:0007669"/>
    <property type="project" value="UniProtKB-KW"/>
</dbReference>
<gene>
    <name evidence="11" type="ORF">BL253_02015</name>
</gene>
<evidence type="ECO:0000256" key="2">
    <source>
        <dbReference type="ARBA" id="ARBA00012438"/>
    </source>
</evidence>
<dbReference type="InterPro" id="IPR036890">
    <property type="entry name" value="HATPase_C_sf"/>
</dbReference>
<evidence type="ECO:0000256" key="1">
    <source>
        <dbReference type="ARBA" id="ARBA00000085"/>
    </source>
</evidence>
<dbReference type="GO" id="GO:0000155">
    <property type="term" value="F:phosphorelay sensor kinase activity"/>
    <property type="evidence" value="ECO:0007669"/>
    <property type="project" value="InterPro"/>
</dbReference>
<dbReference type="RefSeq" id="WP_076813056.1">
    <property type="nucleotide sequence ID" value="NZ_MOMC01000005.1"/>
</dbReference>
<keyword evidence="4" id="KW-0808">Transferase</keyword>
<evidence type="ECO:0000256" key="7">
    <source>
        <dbReference type="ARBA" id="ARBA00022840"/>
    </source>
</evidence>
<evidence type="ECO:0000259" key="10">
    <source>
        <dbReference type="Pfam" id="PF07730"/>
    </source>
</evidence>
<dbReference type="InterPro" id="IPR050482">
    <property type="entry name" value="Sensor_HK_TwoCompSys"/>
</dbReference>
<dbReference type="InterPro" id="IPR011712">
    <property type="entry name" value="Sig_transdc_His_kin_sub3_dim/P"/>
</dbReference>
<accession>A0A1V2IJI5</accession>
<keyword evidence="5" id="KW-0547">Nucleotide-binding</keyword>
<dbReference type="Pfam" id="PF07730">
    <property type="entry name" value="HisKA_3"/>
    <property type="match status" value="1"/>
</dbReference>
<dbReference type="Gene3D" id="3.30.565.10">
    <property type="entry name" value="Histidine kinase-like ATPase, C-terminal domain"/>
    <property type="match status" value="1"/>
</dbReference>
<dbReference type="EMBL" id="MOMC01000005">
    <property type="protein sequence ID" value="ONH33372.1"/>
    <property type="molecule type" value="Genomic_DNA"/>
</dbReference>
<dbReference type="PANTHER" id="PTHR24421:SF10">
    <property type="entry name" value="NITRATE_NITRITE SENSOR PROTEIN NARQ"/>
    <property type="match status" value="1"/>
</dbReference>
<evidence type="ECO:0000256" key="3">
    <source>
        <dbReference type="ARBA" id="ARBA00022553"/>
    </source>
</evidence>
<dbReference type="GO" id="GO:0016020">
    <property type="term" value="C:membrane"/>
    <property type="evidence" value="ECO:0007669"/>
    <property type="project" value="InterPro"/>
</dbReference>
<dbReference type="Pfam" id="PF02518">
    <property type="entry name" value="HATPase_c"/>
    <property type="match status" value="1"/>
</dbReference>
<keyword evidence="12" id="KW-1185">Reference proteome</keyword>
<dbReference type="CDD" id="cd16917">
    <property type="entry name" value="HATPase_UhpB-NarQ-NarX-like"/>
    <property type="match status" value="1"/>
</dbReference>
<feature type="domain" description="Signal transduction histidine kinase subgroup 3 dimerisation and phosphoacceptor" evidence="10">
    <location>
        <begin position="50"/>
        <end position="115"/>
    </location>
</feature>
<dbReference type="PANTHER" id="PTHR24421">
    <property type="entry name" value="NITRATE/NITRITE SENSOR PROTEIN NARX-RELATED"/>
    <property type="match status" value="1"/>
</dbReference>
<dbReference type="Gene3D" id="1.20.5.1930">
    <property type="match status" value="1"/>
</dbReference>
<evidence type="ECO:0000313" key="11">
    <source>
        <dbReference type="EMBL" id="ONH33372.1"/>
    </source>
</evidence>
<dbReference type="EC" id="2.7.13.3" evidence="2"/>
<evidence type="ECO:0000256" key="8">
    <source>
        <dbReference type="ARBA" id="ARBA00023012"/>
    </source>
</evidence>
<dbReference type="Proteomes" id="UP000188929">
    <property type="component" value="Unassembled WGS sequence"/>
</dbReference>
<dbReference type="OrthoDB" id="227596at2"/>
<keyword evidence="3" id="KW-0597">Phosphoprotein</keyword>
<reference evidence="12" key="1">
    <citation type="submission" date="2016-10" db="EMBL/GenBank/DDBJ databases">
        <title>Frankia sp. NRRL B-16386 Genome sequencing.</title>
        <authorList>
            <person name="Ghodhbane-Gtari F."/>
            <person name="Swanson E."/>
            <person name="Gueddou A."/>
            <person name="Hezbri K."/>
            <person name="Ktari K."/>
            <person name="Nouioui I."/>
            <person name="Morris K."/>
            <person name="Simpson S."/>
            <person name="Abebe-Akele F."/>
            <person name="Thomas K."/>
            <person name="Gtari M."/>
            <person name="Tisa L.S."/>
        </authorList>
    </citation>
    <scope>NUCLEOTIDE SEQUENCE [LARGE SCALE GENOMIC DNA]</scope>
    <source>
        <strain evidence="12">NRRL B-16386</strain>
    </source>
</reference>
<dbReference type="STRING" id="1834516.BL253_02015"/>
<evidence type="ECO:0000256" key="4">
    <source>
        <dbReference type="ARBA" id="ARBA00022679"/>
    </source>
</evidence>
<organism evidence="11 12">
    <name type="scientific">Pseudofrankia asymbiotica</name>
    <dbReference type="NCBI Taxonomy" id="1834516"/>
    <lineage>
        <taxon>Bacteria</taxon>
        <taxon>Bacillati</taxon>
        <taxon>Actinomycetota</taxon>
        <taxon>Actinomycetes</taxon>
        <taxon>Frankiales</taxon>
        <taxon>Frankiaceae</taxon>
        <taxon>Pseudofrankia</taxon>
    </lineage>
</organism>
<proteinExistence type="predicted"/>
<comment type="caution">
    <text evidence="11">The sequence shown here is derived from an EMBL/GenBank/DDBJ whole genome shotgun (WGS) entry which is preliminary data.</text>
</comment>
<dbReference type="SUPFAM" id="SSF55874">
    <property type="entry name" value="ATPase domain of HSP90 chaperone/DNA topoisomerase II/histidine kinase"/>
    <property type="match status" value="1"/>
</dbReference>
<dbReference type="AlphaFoldDB" id="A0A1V2IJI5"/>
<evidence type="ECO:0000259" key="9">
    <source>
        <dbReference type="Pfam" id="PF02518"/>
    </source>
</evidence>
<name>A0A1V2IJI5_9ACTN</name>
<protein>
    <recommendedName>
        <fullName evidence="2">histidine kinase</fullName>
        <ecNumber evidence="2">2.7.13.3</ecNumber>
    </recommendedName>
</protein>
<evidence type="ECO:0000256" key="6">
    <source>
        <dbReference type="ARBA" id="ARBA00022777"/>
    </source>
</evidence>
<evidence type="ECO:0000256" key="5">
    <source>
        <dbReference type="ARBA" id="ARBA00022741"/>
    </source>
</evidence>
<dbReference type="InterPro" id="IPR003594">
    <property type="entry name" value="HATPase_dom"/>
</dbReference>
<dbReference type="GO" id="GO:0046983">
    <property type="term" value="F:protein dimerization activity"/>
    <property type="evidence" value="ECO:0007669"/>
    <property type="project" value="InterPro"/>
</dbReference>
<keyword evidence="7" id="KW-0067">ATP-binding</keyword>
<feature type="domain" description="Histidine kinase/HSP90-like ATPase" evidence="9">
    <location>
        <begin position="167"/>
        <end position="252"/>
    </location>
</feature>
<keyword evidence="6" id="KW-0418">Kinase</keyword>
<evidence type="ECO:0000313" key="12">
    <source>
        <dbReference type="Proteomes" id="UP000188929"/>
    </source>
</evidence>
<comment type="catalytic activity">
    <reaction evidence="1">
        <text>ATP + protein L-histidine = ADP + protein N-phospho-L-histidine.</text>
        <dbReference type="EC" id="2.7.13.3"/>
    </reaction>
</comment>